<evidence type="ECO:0000256" key="1">
    <source>
        <dbReference type="SAM" id="MobiDB-lite"/>
    </source>
</evidence>
<evidence type="ECO:0000313" key="2">
    <source>
        <dbReference type="EMBL" id="CAB4964779.1"/>
    </source>
</evidence>
<dbReference type="EMBL" id="CAFBNJ010000134">
    <property type="protein sequence ID" value="CAB4964779.1"/>
    <property type="molecule type" value="Genomic_DNA"/>
</dbReference>
<reference evidence="2" key="1">
    <citation type="submission" date="2020-05" db="EMBL/GenBank/DDBJ databases">
        <authorList>
            <person name="Chiriac C."/>
            <person name="Salcher M."/>
            <person name="Ghai R."/>
            <person name="Kavagutti S V."/>
        </authorList>
    </citation>
    <scope>NUCLEOTIDE SEQUENCE</scope>
</reference>
<proteinExistence type="predicted"/>
<name>A0A6J7LFM6_9ZZZZ</name>
<protein>
    <submittedName>
        <fullName evidence="2">Unannotated protein</fullName>
    </submittedName>
</protein>
<gene>
    <name evidence="2" type="ORF">UFOPK3785_01803</name>
</gene>
<feature type="region of interest" description="Disordered" evidence="1">
    <location>
        <begin position="43"/>
        <end position="76"/>
    </location>
</feature>
<feature type="compositionally biased region" description="Basic and acidic residues" evidence="1">
    <location>
        <begin position="43"/>
        <end position="60"/>
    </location>
</feature>
<organism evidence="2">
    <name type="scientific">freshwater metagenome</name>
    <dbReference type="NCBI Taxonomy" id="449393"/>
    <lineage>
        <taxon>unclassified sequences</taxon>
        <taxon>metagenomes</taxon>
        <taxon>ecological metagenomes</taxon>
    </lineage>
</organism>
<accession>A0A6J7LFM6</accession>
<dbReference type="AlphaFoldDB" id="A0A6J7LFM6"/>
<sequence length="89" mass="9977">MRASAADDVDLVFDDEVDDIVSFESSEEPRARRTGVEAIHRCAESGNMERREHHESDGRRSFRWSSTGHEHAASAKEILQSCVMDNASV</sequence>